<proteinExistence type="predicted"/>
<reference evidence="3" key="1">
    <citation type="submission" date="2010-12" db="EMBL/GenBank/DDBJ databases">
        <title>Complete sequence of Bacillus cellulosilyticus DSM 2522.</title>
        <authorList>
            <consortium name="US DOE Joint Genome Institute"/>
            <person name="Lucas S."/>
            <person name="Copeland A."/>
            <person name="Lapidus A."/>
            <person name="Cheng J.-F."/>
            <person name="Bruce D."/>
            <person name="Goodwin L."/>
            <person name="Pitluck S."/>
            <person name="Chertkov O."/>
            <person name="Detter J.C."/>
            <person name="Han C."/>
            <person name="Tapia R."/>
            <person name="Land M."/>
            <person name="Hauser L."/>
            <person name="Jeffries C."/>
            <person name="Kyrpides N."/>
            <person name="Ivanova N."/>
            <person name="Mikhailova N."/>
            <person name="Brumm P."/>
            <person name="Mead D."/>
            <person name="Woyke T."/>
        </authorList>
    </citation>
    <scope>NUCLEOTIDE SEQUENCE [LARGE SCALE GENOMIC DNA]</scope>
    <source>
        <strain evidence="3">DSM 2522</strain>
    </source>
</reference>
<evidence type="ECO:0000313" key="4">
    <source>
        <dbReference type="Proteomes" id="UP000001401"/>
    </source>
</evidence>
<dbReference type="GO" id="GO:0000160">
    <property type="term" value="P:phosphorelay signal transduction system"/>
    <property type="evidence" value="ECO:0007669"/>
    <property type="project" value="InterPro"/>
</dbReference>
<evidence type="ECO:0000313" key="3">
    <source>
        <dbReference type="EMBL" id="ADU29644.1"/>
    </source>
</evidence>
<dbReference type="HOGENOM" id="CLU_000445_69_15_9"/>
<dbReference type="OrthoDB" id="9790669at2"/>
<feature type="modified residue" description="4-aspartylphosphate" evidence="1">
    <location>
        <position position="55"/>
    </location>
</feature>
<dbReference type="Gene3D" id="3.40.50.2300">
    <property type="match status" value="1"/>
</dbReference>
<gene>
    <name evidence="3" type="ordered locus">Bcell_1379</name>
</gene>
<organism evidence="3 4">
    <name type="scientific">Evansella cellulosilytica (strain ATCC 21833 / DSM 2522 / FERM P-1141 / JCM 9156 / N-4)</name>
    <name type="common">Bacillus cellulosilyticus</name>
    <dbReference type="NCBI Taxonomy" id="649639"/>
    <lineage>
        <taxon>Bacteria</taxon>
        <taxon>Bacillati</taxon>
        <taxon>Bacillota</taxon>
        <taxon>Bacilli</taxon>
        <taxon>Bacillales</taxon>
        <taxon>Bacillaceae</taxon>
        <taxon>Evansella</taxon>
    </lineage>
</organism>
<name>E6TTK8_EVAC2</name>
<dbReference type="PANTHER" id="PTHR43228">
    <property type="entry name" value="TWO-COMPONENT RESPONSE REGULATOR"/>
    <property type="match status" value="1"/>
</dbReference>
<dbReference type="STRING" id="649639.Bcell_1379"/>
<dbReference type="SMART" id="SM00448">
    <property type="entry name" value="REC"/>
    <property type="match status" value="1"/>
</dbReference>
<dbReference type="PROSITE" id="PS50110">
    <property type="entry name" value="RESPONSE_REGULATORY"/>
    <property type="match status" value="1"/>
</dbReference>
<dbReference type="KEGG" id="bco:Bcell_1379"/>
<dbReference type="InterPro" id="IPR011006">
    <property type="entry name" value="CheY-like_superfamily"/>
</dbReference>
<dbReference type="eggNOG" id="COG4753">
    <property type="taxonomic scope" value="Bacteria"/>
</dbReference>
<dbReference type="RefSeq" id="WP_013487981.1">
    <property type="nucleotide sequence ID" value="NC_014829.1"/>
</dbReference>
<feature type="domain" description="Response regulatory" evidence="2">
    <location>
        <begin position="5"/>
        <end position="120"/>
    </location>
</feature>
<dbReference type="AlphaFoldDB" id="E6TTK8"/>
<keyword evidence="4" id="KW-1185">Reference proteome</keyword>
<dbReference type="Pfam" id="PF00072">
    <property type="entry name" value="Response_reg"/>
    <property type="match status" value="1"/>
</dbReference>
<dbReference type="InterPro" id="IPR001789">
    <property type="entry name" value="Sig_transdc_resp-reg_receiver"/>
</dbReference>
<dbReference type="EMBL" id="CP002394">
    <property type="protein sequence ID" value="ADU29644.1"/>
    <property type="molecule type" value="Genomic_DNA"/>
</dbReference>
<protein>
    <submittedName>
        <fullName evidence="3">Response regulator receiver protein</fullName>
    </submittedName>
</protein>
<sequence length="130" mass="14568">MENISVLICDDSATVREQLKDTLKLNGITSIYEACDGEEAIEICHVNQPHLVFMDIIMPKMDGIAALKEIHQRYPSIKVIMASSTSGLAHLKKSKLLGAYTFIQKPISELAIKEVIEKYLDEKSDQTFNV</sequence>
<dbReference type="SUPFAM" id="SSF52172">
    <property type="entry name" value="CheY-like"/>
    <property type="match status" value="1"/>
</dbReference>
<dbReference type="InterPro" id="IPR052048">
    <property type="entry name" value="ST_Response_Regulator"/>
</dbReference>
<dbReference type="Proteomes" id="UP000001401">
    <property type="component" value="Chromosome"/>
</dbReference>
<evidence type="ECO:0000256" key="1">
    <source>
        <dbReference type="PROSITE-ProRule" id="PRU00169"/>
    </source>
</evidence>
<accession>E6TTK8</accession>
<dbReference type="PANTHER" id="PTHR43228:SF1">
    <property type="entry name" value="TWO-COMPONENT RESPONSE REGULATOR ARR22"/>
    <property type="match status" value="1"/>
</dbReference>
<keyword evidence="1" id="KW-0597">Phosphoprotein</keyword>
<evidence type="ECO:0000259" key="2">
    <source>
        <dbReference type="PROSITE" id="PS50110"/>
    </source>
</evidence>